<dbReference type="GO" id="GO:0016491">
    <property type="term" value="F:oxidoreductase activity"/>
    <property type="evidence" value="ECO:0007669"/>
    <property type="project" value="UniProtKB-KW"/>
</dbReference>
<dbReference type="Pfam" id="PF13561">
    <property type="entry name" value="adh_short_C2"/>
    <property type="match status" value="1"/>
</dbReference>
<dbReference type="FunFam" id="3.40.50.720:FF:000084">
    <property type="entry name" value="Short-chain dehydrogenase reductase"/>
    <property type="match status" value="1"/>
</dbReference>
<dbReference type="PRINTS" id="PR00081">
    <property type="entry name" value="GDHRDH"/>
</dbReference>
<dbReference type="AlphaFoldDB" id="A0A937CY99"/>
<name>A0A937CY99_9HYPH</name>
<dbReference type="InterPro" id="IPR002347">
    <property type="entry name" value="SDR_fam"/>
</dbReference>
<comment type="similarity">
    <text evidence="1">Belongs to the short-chain dehydrogenases/reductases (SDR) family.</text>
</comment>
<evidence type="ECO:0000313" key="3">
    <source>
        <dbReference type="EMBL" id="MBL0406663.1"/>
    </source>
</evidence>
<proteinExistence type="inferred from homology"/>
<keyword evidence="4" id="KW-1185">Reference proteome</keyword>
<reference evidence="3" key="1">
    <citation type="submission" date="2021-01" db="EMBL/GenBank/DDBJ databases">
        <title>Microvirga sp.</title>
        <authorList>
            <person name="Kim M.K."/>
        </authorList>
    </citation>
    <scope>NUCLEOTIDE SEQUENCE</scope>
    <source>
        <strain evidence="3">5420S-16</strain>
    </source>
</reference>
<dbReference type="InterPro" id="IPR036291">
    <property type="entry name" value="NAD(P)-bd_dom_sf"/>
</dbReference>
<evidence type="ECO:0000256" key="1">
    <source>
        <dbReference type="ARBA" id="ARBA00006484"/>
    </source>
</evidence>
<accession>A0A937CY99</accession>
<evidence type="ECO:0000313" key="4">
    <source>
        <dbReference type="Proteomes" id="UP000605848"/>
    </source>
</evidence>
<dbReference type="PRINTS" id="PR00080">
    <property type="entry name" value="SDRFAMILY"/>
</dbReference>
<dbReference type="SUPFAM" id="SSF51735">
    <property type="entry name" value="NAD(P)-binding Rossmann-fold domains"/>
    <property type="match status" value="1"/>
</dbReference>
<protein>
    <submittedName>
        <fullName evidence="3">SDR family oxidoreductase</fullName>
    </submittedName>
</protein>
<evidence type="ECO:0000256" key="2">
    <source>
        <dbReference type="ARBA" id="ARBA00023002"/>
    </source>
</evidence>
<dbReference type="CDD" id="cd05233">
    <property type="entry name" value="SDR_c"/>
    <property type="match status" value="1"/>
</dbReference>
<dbReference type="PANTHER" id="PTHR24321:SF8">
    <property type="entry name" value="ESTRADIOL 17-BETA-DEHYDROGENASE 8-RELATED"/>
    <property type="match status" value="1"/>
</dbReference>
<comment type="caution">
    <text evidence="3">The sequence shown here is derived from an EMBL/GenBank/DDBJ whole genome shotgun (WGS) entry which is preliminary data.</text>
</comment>
<gene>
    <name evidence="3" type="ORF">JKG68_22175</name>
</gene>
<dbReference type="PANTHER" id="PTHR24321">
    <property type="entry name" value="DEHYDROGENASES, SHORT CHAIN"/>
    <property type="match status" value="1"/>
</dbReference>
<dbReference type="EMBL" id="JAEQMY010000047">
    <property type="protein sequence ID" value="MBL0406663.1"/>
    <property type="molecule type" value="Genomic_DNA"/>
</dbReference>
<dbReference type="Proteomes" id="UP000605848">
    <property type="component" value="Unassembled WGS sequence"/>
</dbReference>
<keyword evidence="2" id="KW-0560">Oxidoreductase</keyword>
<sequence length="276" mass="28301">MDAQRNAGRSIVVTGAAGGIGLAITRRLLQDGWHVVATDVDQNALDAAASAISANSQPQFLRMNVADRSDVGAAAAALSSNGRAIAGLVNAAGLLQDVTSFLTMDEQQQQAIWNVNYFGAVTCTQVFGELIAGAGGGSIVNITSINEHRPLPLHAYAPTKVALGALTTLTAGELGPAGIRVNAIAPGFTLTPILKAKIAAGKRDVKTIESHTALGRLVEPDEIAAVTSFLMSDDASAITGASIPVDAGWLATSHWMNFADLQHGSQGTNPVAGQAD</sequence>
<dbReference type="Gene3D" id="3.40.50.720">
    <property type="entry name" value="NAD(P)-binding Rossmann-like Domain"/>
    <property type="match status" value="1"/>
</dbReference>
<dbReference type="RefSeq" id="WP_202063530.1">
    <property type="nucleotide sequence ID" value="NZ_JAEQMY010000047.1"/>
</dbReference>
<organism evidence="3 4">
    <name type="scientific">Microvirga aerilata</name>
    <dbReference type="NCBI Taxonomy" id="670292"/>
    <lineage>
        <taxon>Bacteria</taxon>
        <taxon>Pseudomonadati</taxon>
        <taxon>Pseudomonadota</taxon>
        <taxon>Alphaproteobacteria</taxon>
        <taxon>Hyphomicrobiales</taxon>
        <taxon>Methylobacteriaceae</taxon>
        <taxon>Microvirga</taxon>
    </lineage>
</organism>